<organism evidence="3 4">
    <name type="scientific">Chitinophaga dinghuensis</name>
    <dbReference type="NCBI Taxonomy" id="1539050"/>
    <lineage>
        <taxon>Bacteria</taxon>
        <taxon>Pseudomonadati</taxon>
        <taxon>Bacteroidota</taxon>
        <taxon>Chitinophagia</taxon>
        <taxon>Chitinophagales</taxon>
        <taxon>Chitinophagaceae</taxon>
        <taxon>Chitinophaga</taxon>
    </lineage>
</organism>
<dbReference type="EMBL" id="QLMA01000005">
    <property type="protein sequence ID" value="RAJ80186.1"/>
    <property type="molecule type" value="Genomic_DNA"/>
</dbReference>
<comment type="caution">
    <text evidence="3">The sequence shown here is derived from an EMBL/GenBank/DDBJ whole genome shotgun (WGS) entry which is preliminary data.</text>
</comment>
<keyword evidence="4" id="KW-1185">Reference proteome</keyword>
<feature type="domain" description="Outer membrane protein beta-barrel" evidence="2">
    <location>
        <begin position="36"/>
        <end position="230"/>
    </location>
</feature>
<evidence type="ECO:0000256" key="1">
    <source>
        <dbReference type="SAM" id="SignalP"/>
    </source>
</evidence>
<reference evidence="3 4" key="1">
    <citation type="submission" date="2018-06" db="EMBL/GenBank/DDBJ databases">
        <title>Genomic Encyclopedia of Archaeal and Bacterial Type Strains, Phase II (KMG-II): from individual species to whole genera.</title>
        <authorList>
            <person name="Goeker M."/>
        </authorList>
    </citation>
    <scope>NUCLEOTIDE SEQUENCE [LARGE SCALE GENOMIC DNA]</scope>
    <source>
        <strain evidence="3 4">DSM 29821</strain>
    </source>
</reference>
<evidence type="ECO:0000259" key="2">
    <source>
        <dbReference type="Pfam" id="PF13568"/>
    </source>
</evidence>
<evidence type="ECO:0000313" key="3">
    <source>
        <dbReference type="EMBL" id="RAJ80186.1"/>
    </source>
</evidence>
<sequence>MKKLILSLSIILCTVAAQAQFIFGLKWAMGDAFQSKPAPATGIQKNDAKPWLAYQVGFTGEYRFKKHFSLTSGLLLSGKGGKSESFYQNVTFNSSAGLSVMTASFKGQNNLNYIELPLNLVYNLNVGKGHFFVGPGGYVGAFIGGGTKGTVQLQDMASSSPNFTTITGVYYGSIIYNPRSGEPIPTPQQAINPDTKAHAKGIDAGGNVTLGYSFDWGLQFSLNYSHGFTETNYGKNRTATIGIGYQIRRQH</sequence>
<feature type="signal peptide" evidence="1">
    <location>
        <begin position="1"/>
        <end position="19"/>
    </location>
</feature>
<gene>
    <name evidence="3" type="ORF">CLV59_105294</name>
</gene>
<dbReference type="RefSeq" id="WP_111593196.1">
    <property type="nucleotide sequence ID" value="NZ_QLMA01000005.1"/>
</dbReference>
<dbReference type="Pfam" id="PF13568">
    <property type="entry name" value="OMP_b-brl_2"/>
    <property type="match status" value="1"/>
</dbReference>
<dbReference type="OrthoDB" id="981722at2"/>
<dbReference type="AlphaFoldDB" id="A0A327VZ05"/>
<protein>
    <submittedName>
        <fullName evidence="3">Outer membrane protein with beta-barrel domain</fullName>
    </submittedName>
</protein>
<dbReference type="Proteomes" id="UP000249819">
    <property type="component" value="Unassembled WGS sequence"/>
</dbReference>
<evidence type="ECO:0000313" key="4">
    <source>
        <dbReference type="Proteomes" id="UP000249819"/>
    </source>
</evidence>
<dbReference type="InterPro" id="IPR025665">
    <property type="entry name" value="Beta-barrel_OMP_2"/>
</dbReference>
<keyword evidence="1" id="KW-0732">Signal</keyword>
<proteinExistence type="predicted"/>
<feature type="chain" id="PRO_5016238008" evidence="1">
    <location>
        <begin position="20"/>
        <end position="251"/>
    </location>
</feature>
<accession>A0A327VZ05</accession>
<name>A0A327VZ05_9BACT</name>